<evidence type="ECO:0000313" key="2">
    <source>
        <dbReference type="EMBL" id="QHV96280.1"/>
    </source>
</evidence>
<evidence type="ECO:0000256" key="1">
    <source>
        <dbReference type="SAM" id="MobiDB-lite"/>
    </source>
</evidence>
<reference evidence="2 3" key="1">
    <citation type="submission" date="2019-11" db="EMBL/GenBank/DDBJ databases">
        <title>Spirosoma endbachense sp. nov., isolated from a natural salt meadow.</title>
        <authorList>
            <person name="Rojas J."/>
            <person name="Ambika Manirajan B."/>
            <person name="Ratering S."/>
            <person name="Suarez C."/>
            <person name="Geissler-Plaum R."/>
            <person name="Schnell S."/>
        </authorList>
    </citation>
    <scope>NUCLEOTIDE SEQUENCE [LARGE SCALE GENOMIC DNA]</scope>
    <source>
        <strain evidence="2 3">I-24</strain>
    </source>
</reference>
<sequence length="48" mass="4912">MASGSGSYKSINKNRAQLKAQGGSAASGRTPKYKPLGKGEGANKDVPF</sequence>
<gene>
    <name evidence="2" type="ORF">GJR95_15205</name>
</gene>
<feature type="region of interest" description="Disordered" evidence="1">
    <location>
        <begin position="1"/>
        <end position="48"/>
    </location>
</feature>
<dbReference type="EMBL" id="CP045997">
    <property type="protein sequence ID" value="QHV96280.1"/>
    <property type="molecule type" value="Genomic_DNA"/>
</dbReference>
<proteinExistence type="predicted"/>
<accession>A0A6P1VWS2</accession>
<protein>
    <submittedName>
        <fullName evidence="2">Uncharacterized protein</fullName>
    </submittedName>
</protein>
<evidence type="ECO:0000313" key="3">
    <source>
        <dbReference type="Proteomes" id="UP000464577"/>
    </source>
</evidence>
<dbReference type="AlphaFoldDB" id="A0A6P1VWS2"/>
<organism evidence="2 3">
    <name type="scientific">Spirosoma endbachense</name>
    <dbReference type="NCBI Taxonomy" id="2666025"/>
    <lineage>
        <taxon>Bacteria</taxon>
        <taxon>Pseudomonadati</taxon>
        <taxon>Bacteroidota</taxon>
        <taxon>Cytophagia</taxon>
        <taxon>Cytophagales</taxon>
        <taxon>Cytophagaceae</taxon>
        <taxon>Spirosoma</taxon>
    </lineage>
</organism>
<dbReference type="RefSeq" id="WP_162386689.1">
    <property type="nucleotide sequence ID" value="NZ_CP045997.1"/>
</dbReference>
<feature type="compositionally biased region" description="Polar residues" evidence="1">
    <location>
        <begin position="1"/>
        <end position="15"/>
    </location>
</feature>
<dbReference type="Proteomes" id="UP000464577">
    <property type="component" value="Chromosome"/>
</dbReference>
<dbReference type="KEGG" id="senf:GJR95_15205"/>
<keyword evidence="3" id="KW-1185">Reference proteome</keyword>
<name>A0A6P1VWS2_9BACT</name>